<reference evidence="5 6" key="1">
    <citation type="journal article" date="2018" name="Front. Plant Sci.">
        <title>Red Clover (Trifolium pratense) and Zigzag Clover (T. medium) - A Picture of Genomic Similarities and Differences.</title>
        <authorList>
            <person name="Dluhosova J."/>
            <person name="Istvanek J."/>
            <person name="Nedelnik J."/>
            <person name="Repkova J."/>
        </authorList>
    </citation>
    <scope>NUCLEOTIDE SEQUENCE [LARGE SCALE GENOMIC DNA]</scope>
    <source>
        <strain evidence="6">cv. 10/8</strain>
        <tissue evidence="5">Leaf</tissue>
    </source>
</reference>
<evidence type="ECO:0000313" key="5">
    <source>
        <dbReference type="EMBL" id="MCH92256.1"/>
    </source>
</evidence>
<comment type="caution">
    <text evidence="5">The sequence shown here is derived from an EMBL/GenBank/DDBJ whole genome shotgun (WGS) entry which is preliminary data.</text>
</comment>
<dbReference type="Gene3D" id="3.30.10.10">
    <property type="entry name" value="Trypsin Inhibitor V, subunit A"/>
    <property type="match status" value="1"/>
</dbReference>
<sequence length="108" mass="11969">MAEEKQGHGINPPQVHPNEPLPSSNMESHSCVRTYNQLLGTNNPTKTSWPELVGATAEEAERKIKEEISGAEIQVVPPDSFVTADYRTQRVRLYVDESNKVIRTPGIG</sequence>
<keyword evidence="3" id="KW-0722">Serine protease inhibitor</keyword>
<accession>A0A392MXI2</accession>
<dbReference type="Proteomes" id="UP000265520">
    <property type="component" value="Unassembled WGS sequence"/>
</dbReference>
<gene>
    <name evidence="5" type="ORF">A2U01_0013193</name>
</gene>
<dbReference type="AlphaFoldDB" id="A0A392MXI2"/>
<dbReference type="GO" id="GO:0004867">
    <property type="term" value="F:serine-type endopeptidase inhibitor activity"/>
    <property type="evidence" value="ECO:0007669"/>
    <property type="project" value="UniProtKB-KW"/>
</dbReference>
<evidence type="ECO:0000256" key="4">
    <source>
        <dbReference type="SAM" id="MobiDB-lite"/>
    </source>
</evidence>
<dbReference type="PRINTS" id="PR00292">
    <property type="entry name" value="POTATOINHBTR"/>
</dbReference>
<feature type="compositionally biased region" description="Polar residues" evidence="4">
    <location>
        <begin position="21"/>
        <end position="32"/>
    </location>
</feature>
<dbReference type="PANTHER" id="PTHR33091">
    <property type="entry name" value="PROTEIN, PUTATIVE, EXPRESSED-RELATED"/>
    <property type="match status" value="1"/>
</dbReference>
<keyword evidence="6" id="KW-1185">Reference proteome</keyword>
<dbReference type="InterPro" id="IPR036354">
    <property type="entry name" value="Prot_inh_pot1_sf"/>
</dbReference>
<dbReference type="InterPro" id="IPR000864">
    <property type="entry name" value="Prot_inh_pot1"/>
</dbReference>
<dbReference type="Pfam" id="PF00280">
    <property type="entry name" value="potato_inhibit"/>
    <property type="match status" value="1"/>
</dbReference>
<proteinExistence type="inferred from homology"/>
<organism evidence="5 6">
    <name type="scientific">Trifolium medium</name>
    <dbReference type="NCBI Taxonomy" id="97028"/>
    <lineage>
        <taxon>Eukaryota</taxon>
        <taxon>Viridiplantae</taxon>
        <taxon>Streptophyta</taxon>
        <taxon>Embryophyta</taxon>
        <taxon>Tracheophyta</taxon>
        <taxon>Spermatophyta</taxon>
        <taxon>Magnoliopsida</taxon>
        <taxon>eudicotyledons</taxon>
        <taxon>Gunneridae</taxon>
        <taxon>Pentapetalae</taxon>
        <taxon>rosids</taxon>
        <taxon>fabids</taxon>
        <taxon>Fabales</taxon>
        <taxon>Fabaceae</taxon>
        <taxon>Papilionoideae</taxon>
        <taxon>50 kb inversion clade</taxon>
        <taxon>NPAAA clade</taxon>
        <taxon>Hologalegina</taxon>
        <taxon>IRL clade</taxon>
        <taxon>Trifolieae</taxon>
        <taxon>Trifolium</taxon>
    </lineage>
</organism>
<dbReference type="SUPFAM" id="SSF54654">
    <property type="entry name" value="CI-2 family of serine protease inhibitors"/>
    <property type="match status" value="1"/>
</dbReference>
<feature type="region of interest" description="Disordered" evidence="4">
    <location>
        <begin position="1"/>
        <end position="32"/>
    </location>
</feature>
<evidence type="ECO:0000256" key="2">
    <source>
        <dbReference type="ARBA" id="ARBA00022690"/>
    </source>
</evidence>
<evidence type="ECO:0000313" key="6">
    <source>
        <dbReference type="Proteomes" id="UP000265520"/>
    </source>
</evidence>
<keyword evidence="2" id="KW-0646">Protease inhibitor</keyword>
<evidence type="ECO:0000256" key="1">
    <source>
        <dbReference type="ARBA" id="ARBA00008210"/>
    </source>
</evidence>
<name>A0A392MXI2_9FABA</name>
<dbReference type="PANTHER" id="PTHR33091:SF29">
    <property type="entry name" value="SUBTILISIN INHIBITOR 1"/>
    <property type="match status" value="1"/>
</dbReference>
<dbReference type="EMBL" id="LXQA010022284">
    <property type="protein sequence ID" value="MCH92256.1"/>
    <property type="molecule type" value="Genomic_DNA"/>
</dbReference>
<protein>
    <submittedName>
        <fullName evidence="5">Subtilisin inhibitor 1-like</fullName>
    </submittedName>
</protein>
<dbReference type="PROSITE" id="PS00285">
    <property type="entry name" value="POTATO_INHIBITOR"/>
    <property type="match status" value="1"/>
</dbReference>
<comment type="similarity">
    <text evidence="1">Belongs to the protease inhibitor I13 (potato type I serine protease inhibitor) family.</text>
</comment>
<evidence type="ECO:0000256" key="3">
    <source>
        <dbReference type="ARBA" id="ARBA00022900"/>
    </source>
</evidence>
<dbReference type="GO" id="GO:0009611">
    <property type="term" value="P:response to wounding"/>
    <property type="evidence" value="ECO:0007669"/>
    <property type="project" value="InterPro"/>
</dbReference>